<evidence type="ECO:0000313" key="3">
    <source>
        <dbReference type="EMBL" id="GAY48596.1"/>
    </source>
</evidence>
<evidence type="ECO:0008006" key="5">
    <source>
        <dbReference type="Google" id="ProtNLM"/>
    </source>
</evidence>
<reference evidence="3 4" key="1">
    <citation type="journal article" date="2017" name="Front. Genet.">
        <title>Draft sequencing of the heterozygous diploid genome of Satsuma (Citrus unshiu Marc.) using a hybrid assembly approach.</title>
        <authorList>
            <person name="Shimizu T."/>
            <person name="Tanizawa Y."/>
            <person name="Mochizuki T."/>
            <person name="Nagasaki H."/>
            <person name="Yoshioka T."/>
            <person name="Toyoda A."/>
            <person name="Fujiyama A."/>
            <person name="Kaminuma E."/>
            <person name="Nakamura Y."/>
        </authorList>
    </citation>
    <scope>NUCLEOTIDE SEQUENCE [LARGE SCALE GENOMIC DNA]</scope>
    <source>
        <strain evidence="4">cv. Miyagawa wase</strain>
    </source>
</reference>
<dbReference type="Proteomes" id="UP000236630">
    <property type="component" value="Unassembled WGS sequence"/>
</dbReference>
<name>A0A2H5P8A9_CITUN</name>
<dbReference type="Gene3D" id="1.10.20.10">
    <property type="entry name" value="Histone, subunit A"/>
    <property type="match status" value="1"/>
</dbReference>
<protein>
    <recommendedName>
        <fullName evidence="5">Histone H2A/H2B/H3 domain-containing protein</fullName>
    </recommendedName>
</protein>
<keyword evidence="4" id="KW-1185">Reference proteome</keyword>
<evidence type="ECO:0000256" key="1">
    <source>
        <dbReference type="ARBA" id="ARBA00006846"/>
    </source>
</evidence>
<dbReference type="PANTHER" id="PTHR23428">
    <property type="entry name" value="HISTONE H2B"/>
    <property type="match status" value="1"/>
</dbReference>
<proteinExistence type="inferred from homology"/>
<accession>A0A2H5P8A9</accession>
<dbReference type="PRINTS" id="PR00621">
    <property type="entry name" value="HISTONEH2B"/>
</dbReference>
<dbReference type="GO" id="GO:0046982">
    <property type="term" value="F:protein heterodimerization activity"/>
    <property type="evidence" value="ECO:0007669"/>
    <property type="project" value="InterPro"/>
</dbReference>
<comment type="caution">
    <text evidence="3">The sequence shown here is derived from an EMBL/GenBank/DDBJ whole genome shotgun (WGS) entry which is preliminary data.</text>
</comment>
<feature type="region of interest" description="Disordered" evidence="2">
    <location>
        <begin position="1"/>
        <end position="24"/>
    </location>
</feature>
<evidence type="ECO:0000256" key="2">
    <source>
        <dbReference type="SAM" id="MobiDB-lite"/>
    </source>
</evidence>
<dbReference type="SUPFAM" id="SSF47113">
    <property type="entry name" value="Histone-fold"/>
    <property type="match status" value="1"/>
</dbReference>
<dbReference type="GO" id="GO:0030527">
    <property type="term" value="F:structural constituent of chromatin"/>
    <property type="evidence" value="ECO:0007669"/>
    <property type="project" value="InterPro"/>
</dbReference>
<dbReference type="GO" id="GO:0000786">
    <property type="term" value="C:nucleosome"/>
    <property type="evidence" value="ECO:0007669"/>
    <property type="project" value="InterPro"/>
</dbReference>
<dbReference type="InterPro" id="IPR009072">
    <property type="entry name" value="Histone-fold"/>
</dbReference>
<sequence length="97" mass="11020">MEKKPKAGKKLPKKAASSNKEKKCAKKSIKTYKIYIFKVLKQEFARYKKKPTITSWEIHTVGRHVLPGELAKHTDTKVVTKFTSRMKFVASVNGLGV</sequence>
<organism evidence="3 4">
    <name type="scientific">Citrus unshiu</name>
    <name type="common">Satsuma mandarin</name>
    <name type="synonym">Citrus nobilis var. unshiu</name>
    <dbReference type="NCBI Taxonomy" id="55188"/>
    <lineage>
        <taxon>Eukaryota</taxon>
        <taxon>Viridiplantae</taxon>
        <taxon>Streptophyta</taxon>
        <taxon>Embryophyta</taxon>
        <taxon>Tracheophyta</taxon>
        <taxon>Spermatophyta</taxon>
        <taxon>Magnoliopsida</taxon>
        <taxon>eudicotyledons</taxon>
        <taxon>Gunneridae</taxon>
        <taxon>Pentapetalae</taxon>
        <taxon>rosids</taxon>
        <taxon>malvids</taxon>
        <taxon>Sapindales</taxon>
        <taxon>Rutaceae</taxon>
        <taxon>Aurantioideae</taxon>
        <taxon>Citrus</taxon>
    </lineage>
</organism>
<evidence type="ECO:0000313" key="4">
    <source>
        <dbReference type="Proteomes" id="UP000236630"/>
    </source>
</evidence>
<gene>
    <name evidence="3" type="ORF">CUMW_112920</name>
</gene>
<dbReference type="InterPro" id="IPR000558">
    <property type="entry name" value="Histone_H2B"/>
</dbReference>
<dbReference type="AlphaFoldDB" id="A0A2H5P8A9"/>
<comment type="similarity">
    <text evidence="1">Belongs to the histone H2B family.</text>
</comment>
<dbReference type="STRING" id="55188.A0A2H5P8A9"/>
<dbReference type="GO" id="GO:0003677">
    <property type="term" value="F:DNA binding"/>
    <property type="evidence" value="ECO:0007669"/>
    <property type="project" value="InterPro"/>
</dbReference>
<dbReference type="EMBL" id="BDQV01000046">
    <property type="protein sequence ID" value="GAY48596.1"/>
    <property type="molecule type" value="Genomic_DNA"/>
</dbReference>
<dbReference type="SMART" id="SM00427">
    <property type="entry name" value="H2B"/>
    <property type="match status" value="1"/>
</dbReference>
<feature type="compositionally biased region" description="Basic residues" evidence="2">
    <location>
        <begin position="1"/>
        <end position="13"/>
    </location>
</feature>